<comment type="subcellular location">
    <subcellularLocation>
        <location evidence="1">Membrane</location>
        <topology evidence="1">Multi-pass membrane protein</topology>
    </subcellularLocation>
</comment>
<dbReference type="GO" id="GO:0017148">
    <property type="term" value="P:negative regulation of translation"/>
    <property type="evidence" value="ECO:0007669"/>
    <property type="project" value="InterPro"/>
</dbReference>
<keyword evidence="2 4" id="KW-0812">Transmembrane</keyword>
<evidence type="ECO:0000256" key="1">
    <source>
        <dbReference type="ARBA" id="ARBA00004141"/>
    </source>
</evidence>
<keyword evidence="8" id="KW-1185">Reference proteome</keyword>
<dbReference type="InterPro" id="IPR023395">
    <property type="entry name" value="MCP_dom_sf"/>
</dbReference>
<dbReference type="GO" id="GO:0016020">
    <property type="term" value="C:membrane"/>
    <property type="evidence" value="ECO:0007669"/>
    <property type="project" value="UniProtKB-SubCell"/>
</dbReference>
<evidence type="ECO:0000256" key="2">
    <source>
        <dbReference type="ARBA" id="ARBA00022692"/>
    </source>
</evidence>
<feature type="repeat" description="Solcar" evidence="4">
    <location>
        <begin position="399"/>
        <end position="487"/>
    </location>
</feature>
<evidence type="ECO:0000313" key="7">
    <source>
        <dbReference type="EMBL" id="KAK1383423.1"/>
    </source>
</evidence>
<dbReference type="InterPro" id="IPR036041">
    <property type="entry name" value="Ribosome-inact_prot_sf"/>
</dbReference>
<keyword evidence="3 4" id="KW-0472">Membrane</keyword>
<evidence type="ECO:0000256" key="6">
    <source>
        <dbReference type="SAM" id="MobiDB-lite"/>
    </source>
</evidence>
<dbReference type="PROSITE" id="PS50920">
    <property type="entry name" value="SOLCAR"/>
    <property type="match status" value="1"/>
</dbReference>
<proteinExistence type="inferred from homology"/>
<dbReference type="SUPFAM" id="SSF103506">
    <property type="entry name" value="Mitochondrial carrier"/>
    <property type="match status" value="1"/>
</dbReference>
<accession>A0AAD8IDZ1</accession>
<comment type="caution">
    <text evidence="7">The sequence shown here is derived from an EMBL/GenBank/DDBJ whole genome shotgun (WGS) entry which is preliminary data.</text>
</comment>
<name>A0AAD8IDZ1_9APIA</name>
<reference evidence="7" key="1">
    <citation type="submission" date="2023-02" db="EMBL/GenBank/DDBJ databases">
        <title>Genome of toxic invasive species Heracleum sosnowskyi carries increased number of genes despite the absence of recent whole-genome duplications.</title>
        <authorList>
            <person name="Schelkunov M."/>
            <person name="Shtratnikova V."/>
            <person name="Makarenko M."/>
            <person name="Klepikova A."/>
            <person name="Omelchenko D."/>
            <person name="Novikova G."/>
            <person name="Obukhova E."/>
            <person name="Bogdanov V."/>
            <person name="Penin A."/>
            <person name="Logacheva M."/>
        </authorList>
    </citation>
    <scope>NUCLEOTIDE SEQUENCE</scope>
    <source>
        <strain evidence="7">Hsosn_3</strain>
        <tissue evidence="7">Leaf</tissue>
    </source>
</reference>
<gene>
    <name evidence="7" type="ORF">POM88_021158</name>
</gene>
<dbReference type="EMBL" id="JAUIZM010000005">
    <property type="protein sequence ID" value="KAK1383423.1"/>
    <property type="molecule type" value="Genomic_DNA"/>
</dbReference>
<feature type="region of interest" description="Disordered" evidence="6">
    <location>
        <begin position="250"/>
        <end position="271"/>
    </location>
</feature>
<feature type="compositionally biased region" description="Low complexity" evidence="6">
    <location>
        <begin position="339"/>
        <end position="351"/>
    </location>
</feature>
<dbReference type="InterPro" id="IPR018108">
    <property type="entry name" value="MCP_transmembrane"/>
</dbReference>
<organism evidence="7 8">
    <name type="scientific">Heracleum sosnowskyi</name>
    <dbReference type="NCBI Taxonomy" id="360622"/>
    <lineage>
        <taxon>Eukaryota</taxon>
        <taxon>Viridiplantae</taxon>
        <taxon>Streptophyta</taxon>
        <taxon>Embryophyta</taxon>
        <taxon>Tracheophyta</taxon>
        <taxon>Spermatophyta</taxon>
        <taxon>Magnoliopsida</taxon>
        <taxon>eudicotyledons</taxon>
        <taxon>Gunneridae</taxon>
        <taxon>Pentapetalae</taxon>
        <taxon>asterids</taxon>
        <taxon>campanulids</taxon>
        <taxon>Apiales</taxon>
        <taxon>Apiaceae</taxon>
        <taxon>Apioideae</taxon>
        <taxon>apioid superclade</taxon>
        <taxon>Tordylieae</taxon>
        <taxon>Tordyliinae</taxon>
        <taxon>Heracleum</taxon>
    </lineage>
</organism>
<dbReference type="GO" id="GO:0030598">
    <property type="term" value="F:rRNA N-glycosylase activity"/>
    <property type="evidence" value="ECO:0007669"/>
    <property type="project" value="InterPro"/>
</dbReference>
<keyword evidence="5" id="KW-0813">Transport</keyword>
<evidence type="ECO:0000256" key="3">
    <source>
        <dbReference type="ARBA" id="ARBA00023136"/>
    </source>
</evidence>
<evidence type="ECO:0000256" key="4">
    <source>
        <dbReference type="PROSITE-ProRule" id="PRU00282"/>
    </source>
</evidence>
<dbReference type="Gene3D" id="1.50.40.10">
    <property type="entry name" value="Mitochondrial carrier domain"/>
    <property type="match status" value="1"/>
</dbReference>
<protein>
    <submittedName>
        <fullName evidence="7">Uncharacterized protein</fullName>
    </submittedName>
</protein>
<dbReference type="AlphaFoldDB" id="A0AAD8IDZ1"/>
<sequence length="566" mass="62540">MSSFIDLIETFEIPALTSKIYSEKIDGLVNRFPRFNNCDRYRIVLPQKFPKTADDYVSMKFCVMGRFPVFGIYNKRDLQLIAVCVEKVLYAIDDCDLDPEFVPDLTVMNVYLGVRHSPLAVSQSLSYTKKTIYSAVSILSLGYTLDKKVEWTDAFVLLRGITTQAVRFSRMQSHVRTGFYLTPDAPHVPHPICLSFLPKWRDVSKSIREGKSTYSYNYYDLDDDKIRSAGVCAYSYANYVQLIDDGDRTKGKKFRRRNDDSNGQMDRSKMNSKYEKFTGQAAPALGASPNLGVDKTKSLELCGTSEAAYPGNSDVFRRTLAAASLGASQKLDVDKSKSIESSATSESANSGMSHVFRTTLAAPASGATHKVSPSMKDMCFDQFRMTKEDKDRNMAKGNQDELLQLACEPISEPIGATCVYPLQGIMTRMGDQQSNTNAPHSSMSNVIRRTLGHEGFKRLQEGLFPNVLKVVSSARVPTKLKAAIILVAKGGEIKLAQAPVEEGREKVMTGFIAFNNDASLPSSLSGGNLGIENGVPANAYVAEDNMNLEPLSRFMTGRSPIGYGSF</sequence>
<evidence type="ECO:0000256" key="5">
    <source>
        <dbReference type="RuleBase" id="RU000488"/>
    </source>
</evidence>
<evidence type="ECO:0000313" key="8">
    <source>
        <dbReference type="Proteomes" id="UP001237642"/>
    </source>
</evidence>
<feature type="region of interest" description="Disordered" evidence="6">
    <location>
        <begin position="332"/>
        <end position="351"/>
    </location>
</feature>
<dbReference type="SUPFAM" id="SSF56371">
    <property type="entry name" value="Ribosome inactivating proteins (RIP)"/>
    <property type="match status" value="1"/>
</dbReference>
<dbReference type="Proteomes" id="UP001237642">
    <property type="component" value="Unassembled WGS sequence"/>
</dbReference>
<comment type="similarity">
    <text evidence="5">Belongs to the mitochondrial carrier (TC 2.A.29) family.</text>
</comment>
<dbReference type="Pfam" id="PF00153">
    <property type="entry name" value="Mito_carr"/>
    <property type="match status" value="1"/>
</dbReference>
<reference evidence="7" key="2">
    <citation type="submission" date="2023-05" db="EMBL/GenBank/DDBJ databases">
        <authorList>
            <person name="Schelkunov M.I."/>
        </authorList>
    </citation>
    <scope>NUCLEOTIDE SEQUENCE</scope>
    <source>
        <strain evidence="7">Hsosn_3</strain>
        <tissue evidence="7">Leaf</tissue>
    </source>
</reference>